<evidence type="ECO:0000256" key="1">
    <source>
        <dbReference type="SAM" id="Phobius"/>
    </source>
</evidence>
<sequence>MQEIFSSSFLLYTSRLLEEEIVGVALIVMILVLAAMVLYIVLSEYLTRRQILETSCRFIRHKASSAFLGATISFESTSTPHVIIGGGIAGLLCACICKSFSIPFKLYEKDSQRTGGLLGTFQMMMTNTNNGREEIIGIAEQAANGILWSQEVEYLLTKIGISDLNEKPVNVDNTSSPILITPKKTAKARYFYRNGSISQLPLTLWEILYVLCWRMWRLPLRTGKKSLFDTLEEFFIFYMGETVTRQILEPAFSGIYGTTLNNLSFEGTMVLFPKLMEHSVSLPLAIVKYSLRNLWNRCVEKKHDTKKTQNKVGTTHSFKFGMQQFIDALQNYVGQEHIILGKTIDNLCEFDLQNSKIILTTPAYETCRILNNTFMTLHENSDKFEEWQQQIIDYLSSIRYTPIMTCTVIVKKSVFQKWKPGFGCLIPRNEGLSIMGVLFNSEIFEDRVLDEATSVSMTAILQDTDPNVTDENIQQRVISELGQLFCEHGHGTIQRISQMKLFRWKHGLPQYSPSLQVARHGIDRWLRHMCPNLTLFGNYTGQISIRGMITEAVKQMLKEQ</sequence>
<organism evidence="2 3">
    <name type="scientific">Naegleria lovaniensis</name>
    <name type="common">Amoeba</name>
    <dbReference type="NCBI Taxonomy" id="51637"/>
    <lineage>
        <taxon>Eukaryota</taxon>
        <taxon>Discoba</taxon>
        <taxon>Heterolobosea</taxon>
        <taxon>Tetramitia</taxon>
        <taxon>Eutetramitia</taxon>
        <taxon>Vahlkampfiidae</taxon>
        <taxon>Naegleria</taxon>
    </lineage>
</organism>
<protein>
    <recommendedName>
        <fullName evidence="4">Protoporphyrinogen oxidase</fullName>
    </recommendedName>
</protein>
<evidence type="ECO:0000313" key="3">
    <source>
        <dbReference type="Proteomes" id="UP000816034"/>
    </source>
</evidence>
<dbReference type="Gene3D" id="3.50.50.60">
    <property type="entry name" value="FAD/NAD(P)-binding domain"/>
    <property type="match status" value="1"/>
</dbReference>
<dbReference type="InterPro" id="IPR036188">
    <property type="entry name" value="FAD/NAD-bd_sf"/>
</dbReference>
<dbReference type="SUPFAM" id="SSF51905">
    <property type="entry name" value="FAD/NAD(P)-binding domain"/>
    <property type="match status" value="1"/>
</dbReference>
<dbReference type="InterPro" id="IPR050464">
    <property type="entry name" value="Zeta_carotene_desat/Oxidored"/>
</dbReference>
<dbReference type="RefSeq" id="XP_044542148.1">
    <property type="nucleotide sequence ID" value="XM_044688834.1"/>
</dbReference>
<keyword evidence="1" id="KW-0472">Membrane</keyword>
<evidence type="ECO:0008006" key="4">
    <source>
        <dbReference type="Google" id="ProtNLM"/>
    </source>
</evidence>
<gene>
    <name evidence="2" type="ORF">C9374_013004</name>
</gene>
<keyword evidence="1" id="KW-1133">Transmembrane helix</keyword>
<keyword evidence="3" id="KW-1185">Reference proteome</keyword>
<name>A0AA88GE74_NAELO</name>
<dbReference type="GeneID" id="68105458"/>
<dbReference type="PANTHER" id="PTHR42923">
    <property type="entry name" value="PROTOPORPHYRINOGEN OXIDASE"/>
    <property type="match status" value="1"/>
</dbReference>
<dbReference type="AlphaFoldDB" id="A0AA88GE74"/>
<accession>A0AA88GE74</accession>
<keyword evidence="1" id="KW-0812">Transmembrane</keyword>
<dbReference type="Proteomes" id="UP000816034">
    <property type="component" value="Unassembled WGS sequence"/>
</dbReference>
<dbReference type="GO" id="GO:0016491">
    <property type="term" value="F:oxidoreductase activity"/>
    <property type="evidence" value="ECO:0007669"/>
    <property type="project" value="TreeGrafter"/>
</dbReference>
<evidence type="ECO:0000313" key="2">
    <source>
        <dbReference type="EMBL" id="KAG2372974.1"/>
    </source>
</evidence>
<dbReference type="PANTHER" id="PTHR42923:SF3">
    <property type="entry name" value="PROTOPORPHYRINOGEN OXIDASE"/>
    <property type="match status" value="1"/>
</dbReference>
<feature type="transmembrane region" description="Helical" evidence="1">
    <location>
        <begin position="21"/>
        <end position="42"/>
    </location>
</feature>
<proteinExistence type="predicted"/>
<dbReference type="EMBL" id="PYSW02000063">
    <property type="protein sequence ID" value="KAG2372974.1"/>
    <property type="molecule type" value="Genomic_DNA"/>
</dbReference>
<comment type="caution">
    <text evidence="2">The sequence shown here is derived from an EMBL/GenBank/DDBJ whole genome shotgun (WGS) entry which is preliminary data.</text>
</comment>
<reference evidence="2 3" key="1">
    <citation type="journal article" date="2018" name="BMC Genomics">
        <title>The genome of Naegleria lovaniensis, the basis for a comparative approach to unravel pathogenicity factors of the human pathogenic amoeba N. fowleri.</title>
        <authorList>
            <person name="Liechti N."/>
            <person name="Schurch N."/>
            <person name="Bruggmann R."/>
            <person name="Wittwer M."/>
        </authorList>
    </citation>
    <scope>NUCLEOTIDE SEQUENCE [LARGE SCALE GENOMIC DNA]</scope>
    <source>
        <strain evidence="2 3">ATCC 30569</strain>
    </source>
</reference>
<dbReference type="SUPFAM" id="SSF54373">
    <property type="entry name" value="FAD-linked reductases, C-terminal domain"/>
    <property type="match status" value="1"/>
</dbReference>